<evidence type="ECO:0000256" key="5">
    <source>
        <dbReference type="ARBA" id="ARBA00023180"/>
    </source>
</evidence>
<dbReference type="EMBL" id="OC935023">
    <property type="protein sequence ID" value="CAD7660424.1"/>
    <property type="molecule type" value="Genomic_DNA"/>
</dbReference>
<dbReference type="GO" id="GO:0005576">
    <property type="term" value="C:extracellular region"/>
    <property type="evidence" value="ECO:0007669"/>
    <property type="project" value="InterPro"/>
</dbReference>
<dbReference type="Gene3D" id="2.170.140.10">
    <property type="entry name" value="Chitin binding domain"/>
    <property type="match status" value="1"/>
</dbReference>
<accession>A0A7R9MHM3</accession>
<reference evidence="9" key="1">
    <citation type="submission" date="2020-11" db="EMBL/GenBank/DDBJ databases">
        <authorList>
            <person name="Tran Van P."/>
        </authorList>
    </citation>
    <scope>NUCLEOTIDE SEQUENCE</scope>
</reference>
<evidence type="ECO:0000256" key="1">
    <source>
        <dbReference type="ARBA" id="ARBA00022669"/>
    </source>
</evidence>
<feature type="compositionally biased region" description="Pro residues" evidence="6">
    <location>
        <begin position="111"/>
        <end position="129"/>
    </location>
</feature>
<keyword evidence="10" id="KW-1185">Reference proteome</keyword>
<keyword evidence="4" id="KW-1015">Disulfide bond</keyword>
<evidence type="ECO:0000313" key="9">
    <source>
        <dbReference type="EMBL" id="CAD7660424.1"/>
    </source>
</evidence>
<dbReference type="Pfam" id="PF01607">
    <property type="entry name" value="CBM_14"/>
    <property type="match status" value="1"/>
</dbReference>
<dbReference type="SUPFAM" id="SSF57625">
    <property type="entry name" value="Invertebrate chitin-binding proteins"/>
    <property type="match status" value="2"/>
</dbReference>
<dbReference type="SMART" id="SM00494">
    <property type="entry name" value="ChtBD2"/>
    <property type="match status" value="1"/>
</dbReference>
<evidence type="ECO:0000256" key="2">
    <source>
        <dbReference type="ARBA" id="ARBA00022729"/>
    </source>
</evidence>
<dbReference type="InterPro" id="IPR002557">
    <property type="entry name" value="Chitin-bd_dom"/>
</dbReference>
<evidence type="ECO:0000256" key="4">
    <source>
        <dbReference type="ARBA" id="ARBA00023157"/>
    </source>
</evidence>
<feature type="chain" id="PRO_5035680433" description="Chitin-binding type-2 domain-containing protein" evidence="7">
    <location>
        <begin position="22"/>
        <end position="189"/>
    </location>
</feature>
<dbReference type="PANTHER" id="PTHR23301">
    <property type="entry name" value="CHITIN BINDING PERITROPHIN-A"/>
    <property type="match status" value="1"/>
</dbReference>
<dbReference type="OrthoDB" id="6410424at2759"/>
<feature type="region of interest" description="Disordered" evidence="6">
    <location>
        <begin position="98"/>
        <end position="140"/>
    </location>
</feature>
<keyword evidence="3" id="KW-0677">Repeat</keyword>
<dbReference type="AlphaFoldDB" id="A0A7R9MHM3"/>
<evidence type="ECO:0000256" key="3">
    <source>
        <dbReference type="ARBA" id="ARBA00022737"/>
    </source>
</evidence>
<feature type="domain" description="Chitin-binding type-2" evidence="8">
    <location>
        <begin position="39"/>
        <end position="97"/>
    </location>
</feature>
<proteinExistence type="predicted"/>
<evidence type="ECO:0000313" key="10">
    <source>
        <dbReference type="Proteomes" id="UP000728032"/>
    </source>
</evidence>
<sequence length="189" mass="20543">MSYLTKTVVFALLVAHGLGKALDYPIIAGYPCPQEDIDNTLCLGPKDCLYPNPRDCSRFIQCNDAGLAYDMPCAPGNLHWNNAIKECDWPANANCVVEPEPTTPEATTPEPTTPEPTTPEPTTPEPTPEPTTTQRPTPLPGFVCSLDDIANTQCMGPKDCLYPHPTDCNKFIHCEVNADGQTGRPTVKD</sequence>
<keyword evidence="1" id="KW-0147">Chitin-binding</keyword>
<dbReference type="GO" id="GO:0008061">
    <property type="term" value="F:chitin binding"/>
    <property type="evidence" value="ECO:0007669"/>
    <property type="project" value="UniProtKB-KW"/>
</dbReference>
<evidence type="ECO:0000259" key="8">
    <source>
        <dbReference type="PROSITE" id="PS50940"/>
    </source>
</evidence>
<gene>
    <name evidence="9" type="ORF">ONB1V03_LOCUS16992</name>
</gene>
<dbReference type="PROSITE" id="PS50940">
    <property type="entry name" value="CHIT_BIND_II"/>
    <property type="match status" value="1"/>
</dbReference>
<keyword evidence="2 7" id="KW-0732">Signal</keyword>
<keyword evidence="5" id="KW-0325">Glycoprotein</keyword>
<name>A0A7R9MHM3_9ACAR</name>
<dbReference type="EMBL" id="CAJPVJ010020198">
    <property type="protein sequence ID" value="CAG2177562.1"/>
    <property type="molecule type" value="Genomic_DNA"/>
</dbReference>
<evidence type="ECO:0000256" key="6">
    <source>
        <dbReference type="SAM" id="MobiDB-lite"/>
    </source>
</evidence>
<dbReference type="PANTHER" id="PTHR23301:SF0">
    <property type="entry name" value="CHITIN-BINDING TYPE-2 DOMAIN-CONTAINING PROTEIN-RELATED"/>
    <property type="match status" value="1"/>
</dbReference>
<dbReference type="Proteomes" id="UP000728032">
    <property type="component" value="Unassembled WGS sequence"/>
</dbReference>
<protein>
    <recommendedName>
        <fullName evidence="8">Chitin-binding type-2 domain-containing protein</fullName>
    </recommendedName>
</protein>
<dbReference type="InterPro" id="IPR036508">
    <property type="entry name" value="Chitin-bd_dom_sf"/>
</dbReference>
<feature type="signal peptide" evidence="7">
    <location>
        <begin position="1"/>
        <end position="21"/>
    </location>
</feature>
<evidence type="ECO:0000256" key="7">
    <source>
        <dbReference type="SAM" id="SignalP"/>
    </source>
</evidence>
<dbReference type="InterPro" id="IPR051940">
    <property type="entry name" value="Chitin_bind-dev_reg"/>
</dbReference>
<organism evidence="9">
    <name type="scientific">Oppiella nova</name>
    <dbReference type="NCBI Taxonomy" id="334625"/>
    <lineage>
        <taxon>Eukaryota</taxon>
        <taxon>Metazoa</taxon>
        <taxon>Ecdysozoa</taxon>
        <taxon>Arthropoda</taxon>
        <taxon>Chelicerata</taxon>
        <taxon>Arachnida</taxon>
        <taxon>Acari</taxon>
        <taxon>Acariformes</taxon>
        <taxon>Sarcoptiformes</taxon>
        <taxon>Oribatida</taxon>
        <taxon>Brachypylina</taxon>
        <taxon>Oppioidea</taxon>
        <taxon>Oppiidae</taxon>
        <taxon>Oppiella</taxon>
    </lineage>
</organism>
<feature type="compositionally biased region" description="Low complexity" evidence="6">
    <location>
        <begin position="98"/>
        <end position="110"/>
    </location>
</feature>
<feature type="non-terminal residue" evidence="9">
    <location>
        <position position="189"/>
    </location>
</feature>
<dbReference type="Gene3D" id="3.20.20.80">
    <property type="entry name" value="Glycosidases"/>
    <property type="match status" value="1"/>
</dbReference>